<dbReference type="Gene3D" id="2.60.120.260">
    <property type="entry name" value="Galactose-binding domain-like"/>
    <property type="match status" value="1"/>
</dbReference>
<reference evidence="2" key="1">
    <citation type="submission" date="2023-03" db="EMBL/GenBank/DDBJ databases">
        <title>Massive genome expansion in bonnet fungi (Mycena s.s.) driven by repeated elements and novel gene families across ecological guilds.</title>
        <authorList>
            <consortium name="Lawrence Berkeley National Laboratory"/>
            <person name="Harder C.B."/>
            <person name="Miyauchi S."/>
            <person name="Viragh M."/>
            <person name="Kuo A."/>
            <person name="Thoen E."/>
            <person name="Andreopoulos B."/>
            <person name="Lu D."/>
            <person name="Skrede I."/>
            <person name="Drula E."/>
            <person name="Henrissat B."/>
            <person name="Morin E."/>
            <person name="Kohler A."/>
            <person name="Barry K."/>
            <person name="LaButti K."/>
            <person name="Morin E."/>
            <person name="Salamov A."/>
            <person name="Lipzen A."/>
            <person name="Mereny Z."/>
            <person name="Hegedus B."/>
            <person name="Baldrian P."/>
            <person name="Stursova M."/>
            <person name="Weitz H."/>
            <person name="Taylor A."/>
            <person name="Grigoriev I.V."/>
            <person name="Nagy L.G."/>
            <person name="Martin F."/>
            <person name="Kauserud H."/>
        </authorList>
    </citation>
    <scope>NUCLEOTIDE SEQUENCE</scope>
    <source>
        <strain evidence="2">CBHHK002</strain>
    </source>
</reference>
<accession>A0AAD7EH83</accession>
<evidence type="ECO:0000313" key="3">
    <source>
        <dbReference type="Proteomes" id="UP001218218"/>
    </source>
</evidence>
<feature type="signal peptide" evidence="1">
    <location>
        <begin position="1"/>
        <end position="15"/>
    </location>
</feature>
<keyword evidence="1" id="KW-0732">Signal</keyword>
<comment type="caution">
    <text evidence="2">The sequence shown here is derived from an EMBL/GenBank/DDBJ whole genome shotgun (WGS) entry which is preliminary data.</text>
</comment>
<feature type="chain" id="PRO_5041931852" evidence="1">
    <location>
        <begin position="16"/>
        <end position="194"/>
    </location>
</feature>
<evidence type="ECO:0000256" key="1">
    <source>
        <dbReference type="SAM" id="SignalP"/>
    </source>
</evidence>
<dbReference type="AlphaFoldDB" id="A0AAD7EH83"/>
<evidence type="ECO:0000313" key="2">
    <source>
        <dbReference type="EMBL" id="KAJ7325564.1"/>
    </source>
</evidence>
<dbReference type="EMBL" id="JARIHO010000044">
    <property type="protein sequence ID" value="KAJ7325564.1"/>
    <property type="molecule type" value="Genomic_DNA"/>
</dbReference>
<name>A0AAD7EH83_9AGAR</name>
<sequence>MIILPFLALYILAQARGCVSRVSNRTIDDFNGDEVTGVVPVYIPANRWNVKSNCTACHVQPQQDQAIDNTWHDTTVPAGTTYSVTLEFTGTAIYFFGIVPNSLPKTQTHVNLAFSLDGASAGTYVHTPDSTSNTILYSVPLFAKDRLSNEPHTLVAQAQSSSLLIFDFALYTCVDCENCVFHRDLTVELGLMMG</sequence>
<gene>
    <name evidence="2" type="ORF">DFH08DRAFT_711185</name>
</gene>
<organism evidence="2 3">
    <name type="scientific">Mycena albidolilacea</name>
    <dbReference type="NCBI Taxonomy" id="1033008"/>
    <lineage>
        <taxon>Eukaryota</taxon>
        <taxon>Fungi</taxon>
        <taxon>Dikarya</taxon>
        <taxon>Basidiomycota</taxon>
        <taxon>Agaricomycotina</taxon>
        <taxon>Agaricomycetes</taxon>
        <taxon>Agaricomycetidae</taxon>
        <taxon>Agaricales</taxon>
        <taxon>Marasmiineae</taxon>
        <taxon>Mycenaceae</taxon>
        <taxon>Mycena</taxon>
    </lineage>
</organism>
<proteinExistence type="predicted"/>
<protein>
    <submittedName>
        <fullName evidence="2">Uncharacterized protein</fullName>
    </submittedName>
</protein>
<keyword evidence="3" id="KW-1185">Reference proteome</keyword>
<dbReference type="Proteomes" id="UP001218218">
    <property type="component" value="Unassembled WGS sequence"/>
</dbReference>